<dbReference type="AlphaFoldDB" id="A0A1I7UBI9"/>
<evidence type="ECO:0000313" key="2">
    <source>
        <dbReference type="Proteomes" id="UP000095282"/>
    </source>
</evidence>
<proteinExistence type="predicted"/>
<protein>
    <submittedName>
        <fullName evidence="3">Uncharacterized protein</fullName>
    </submittedName>
</protein>
<dbReference type="WBParaSite" id="Csp11.Scaffold629.g7668.t1">
    <property type="protein sequence ID" value="Csp11.Scaffold629.g7668.t1"/>
    <property type="gene ID" value="Csp11.Scaffold629.g7668"/>
</dbReference>
<sequence>MTAPILPQKPTVILMSQTTETTCCQRFGQWVSYNKILIILLSICLFIVYLWGYVNYRTFQLQEGRAK</sequence>
<keyword evidence="2" id="KW-1185">Reference proteome</keyword>
<name>A0A1I7UBI9_9PELO</name>
<dbReference type="Proteomes" id="UP000095282">
    <property type="component" value="Unplaced"/>
</dbReference>
<accession>A0A1I7UBI9</accession>
<evidence type="ECO:0000313" key="3">
    <source>
        <dbReference type="WBParaSite" id="Csp11.Scaffold629.g7668.t1"/>
    </source>
</evidence>
<keyword evidence="1" id="KW-1133">Transmembrane helix</keyword>
<evidence type="ECO:0000256" key="1">
    <source>
        <dbReference type="SAM" id="Phobius"/>
    </source>
</evidence>
<keyword evidence="1" id="KW-0472">Membrane</keyword>
<keyword evidence="1" id="KW-0812">Transmembrane</keyword>
<reference evidence="3" key="1">
    <citation type="submission" date="2016-11" db="UniProtKB">
        <authorList>
            <consortium name="WormBaseParasite"/>
        </authorList>
    </citation>
    <scope>IDENTIFICATION</scope>
</reference>
<organism evidence="2 3">
    <name type="scientific">Caenorhabditis tropicalis</name>
    <dbReference type="NCBI Taxonomy" id="1561998"/>
    <lineage>
        <taxon>Eukaryota</taxon>
        <taxon>Metazoa</taxon>
        <taxon>Ecdysozoa</taxon>
        <taxon>Nematoda</taxon>
        <taxon>Chromadorea</taxon>
        <taxon>Rhabditida</taxon>
        <taxon>Rhabditina</taxon>
        <taxon>Rhabditomorpha</taxon>
        <taxon>Rhabditoidea</taxon>
        <taxon>Rhabditidae</taxon>
        <taxon>Peloderinae</taxon>
        <taxon>Caenorhabditis</taxon>
    </lineage>
</organism>
<feature type="transmembrane region" description="Helical" evidence="1">
    <location>
        <begin position="36"/>
        <end position="56"/>
    </location>
</feature>